<dbReference type="PANTHER" id="PTHR33169">
    <property type="entry name" value="PADR-FAMILY TRANSCRIPTIONAL REGULATOR"/>
    <property type="match status" value="1"/>
</dbReference>
<evidence type="ECO:0000259" key="1">
    <source>
        <dbReference type="Pfam" id="PF03551"/>
    </source>
</evidence>
<protein>
    <recommendedName>
        <fullName evidence="1">Transcription regulator PadR N-terminal domain-containing protein</fullName>
    </recommendedName>
</protein>
<accession>A0A242A1Y5</accession>
<dbReference type="PANTHER" id="PTHR33169:SF24">
    <property type="entry name" value="TRANSCRIPTIONAL REGULATOR, PADR FAMILY"/>
    <property type="match status" value="1"/>
</dbReference>
<organism evidence="2 3">
    <name type="scientific">Candidatus Enterococcus testudinis</name>
    <dbReference type="NCBI Taxonomy" id="1834191"/>
    <lineage>
        <taxon>Bacteria</taxon>
        <taxon>Bacillati</taxon>
        <taxon>Bacillota</taxon>
        <taxon>Bacilli</taxon>
        <taxon>Lactobacillales</taxon>
        <taxon>Enterococcaceae</taxon>
        <taxon>Enterococcus</taxon>
    </lineage>
</organism>
<dbReference type="OrthoDB" id="9808017at2"/>
<dbReference type="AlphaFoldDB" id="A0A242A1Y5"/>
<evidence type="ECO:0000313" key="3">
    <source>
        <dbReference type="Proteomes" id="UP000195043"/>
    </source>
</evidence>
<evidence type="ECO:0000313" key="2">
    <source>
        <dbReference type="EMBL" id="OTN75034.1"/>
    </source>
</evidence>
<name>A0A242A1Y5_9ENTE</name>
<reference evidence="2 3" key="1">
    <citation type="submission" date="2017-05" db="EMBL/GenBank/DDBJ databases">
        <title>The Genome Sequence of Enterococcus sp. 8G7_MSG3316.</title>
        <authorList>
            <consortium name="The Broad Institute Genomics Platform"/>
            <consortium name="The Broad Institute Genomic Center for Infectious Diseases"/>
            <person name="Earl A."/>
            <person name="Manson A."/>
            <person name="Schwartman J."/>
            <person name="Gilmore M."/>
            <person name="Abouelleil A."/>
            <person name="Cao P."/>
            <person name="Chapman S."/>
            <person name="Cusick C."/>
            <person name="Shea T."/>
            <person name="Young S."/>
            <person name="Neafsey D."/>
            <person name="Nusbaum C."/>
            <person name="Birren B."/>
        </authorList>
    </citation>
    <scope>NUCLEOTIDE SEQUENCE [LARGE SCALE GENOMIC DNA]</scope>
    <source>
        <strain evidence="2 3">8G7_MSG3316</strain>
    </source>
</reference>
<dbReference type="RefSeq" id="WP_086273137.1">
    <property type="nucleotide sequence ID" value="NZ_NGKU01000001.1"/>
</dbReference>
<dbReference type="Gene3D" id="1.10.10.10">
    <property type="entry name" value="Winged helix-like DNA-binding domain superfamily/Winged helix DNA-binding domain"/>
    <property type="match status" value="1"/>
</dbReference>
<dbReference type="Proteomes" id="UP000195043">
    <property type="component" value="Unassembled WGS sequence"/>
</dbReference>
<sequence>MDAQLKKGLLEICVLAFLQRGDSYGYEMVKNISPLLPISESTLYPILKRLETSQSVHTYTKNHQGRTRKYYQITPQGNERITEFLTTDWPQLTMIQRFIKGGV</sequence>
<dbReference type="Pfam" id="PF03551">
    <property type="entry name" value="PadR"/>
    <property type="match status" value="1"/>
</dbReference>
<dbReference type="InterPro" id="IPR005149">
    <property type="entry name" value="Tscrpt_reg_PadR_N"/>
</dbReference>
<keyword evidence="3" id="KW-1185">Reference proteome</keyword>
<dbReference type="EMBL" id="NGKU01000001">
    <property type="protein sequence ID" value="OTN75034.1"/>
    <property type="molecule type" value="Genomic_DNA"/>
</dbReference>
<dbReference type="STRING" id="1834191.A5886_000078"/>
<comment type="caution">
    <text evidence="2">The sequence shown here is derived from an EMBL/GenBank/DDBJ whole genome shotgun (WGS) entry which is preliminary data.</text>
</comment>
<feature type="domain" description="Transcription regulator PadR N-terminal" evidence="1">
    <location>
        <begin position="14"/>
        <end position="82"/>
    </location>
</feature>
<dbReference type="InterPro" id="IPR036390">
    <property type="entry name" value="WH_DNA-bd_sf"/>
</dbReference>
<dbReference type="InterPro" id="IPR052509">
    <property type="entry name" value="Metal_resp_DNA-bind_regulator"/>
</dbReference>
<proteinExistence type="predicted"/>
<gene>
    <name evidence="2" type="ORF">A5886_000078</name>
</gene>
<dbReference type="InterPro" id="IPR036388">
    <property type="entry name" value="WH-like_DNA-bd_sf"/>
</dbReference>
<dbReference type="SUPFAM" id="SSF46785">
    <property type="entry name" value="Winged helix' DNA-binding domain"/>
    <property type="match status" value="1"/>
</dbReference>